<name>A0AB40CVY6_DIOCR</name>
<sequence length="95" mass="10172">MVSMLSGRQSLIRLIGKRRRTLPPNLWLLLESVASDSSSGKNKASLEACSAAADSEKPGDLAYDVEWVSCPVCGCSIRGTDCIINSHLGIYNISS</sequence>
<evidence type="ECO:0000313" key="2">
    <source>
        <dbReference type="RefSeq" id="XP_039144247.1"/>
    </source>
</evidence>
<proteinExistence type="predicted"/>
<keyword evidence="1" id="KW-1185">Reference proteome</keyword>
<dbReference type="GeneID" id="120281624"/>
<reference evidence="2" key="1">
    <citation type="submission" date="2025-08" db="UniProtKB">
        <authorList>
            <consortium name="RefSeq"/>
        </authorList>
    </citation>
    <scope>IDENTIFICATION</scope>
</reference>
<dbReference type="RefSeq" id="XP_039144247.1">
    <property type="nucleotide sequence ID" value="XM_039288313.1"/>
</dbReference>
<dbReference type="AlphaFoldDB" id="A0AB40CVY6"/>
<organism evidence="1 2">
    <name type="scientific">Dioscorea cayennensis subsp. rotundata</name>
    <name type="common">White Guinea yam</name>
    <name type="synonym">Dioscorea rotundata</name>
    <dbReference type="NCBI Taxonomy" id="55577"/>
    <lineage>
        <taxon>Eukaryota</taxon>
        <taxon>Viridiplantae</taxon>
        <taxon>Streptophyta</taxon>
        <taxon>Embryophyta</taxon>
        <taxon>Tracheophyta</taxon>
        <taxon>Spermatophyta</taxon>
        <taxon>Magnoliopsida</taxon>
        <taxon>Liliopsida</taxon>
        <taxon>Dioscoreales</taxon>
        <taxon>Dioscoreaceae</taxon>
        <taxon>Dioscorea</taxon>
    </lineage>
</organism>
<evidence type="ECO:0000313" key="1">
    <source>
        <dbReference type="Proteomes" id="UP001515500"/>
    </source>
</evidence>
<dbReference type="Proteomes" id="UP001515500">
    <property type="component" value="Chromosome 18"/>
</dbReference>
<gene>
    <name evidence="2" type="primary">LOC120281624</name>
</gene>
<accession>A0AB40CVY6</accession>
<protein>
    <submittedName>
        <fullName evidence="2">Fanconi-associated nuclease 1 homolog isoform X1</fullName>
    </submittedName>
</protein>